<evidence type="ECO:0000256" key="11">
    <source>
        <dbReference type="ARBA" id="ARBA00066349"/>
    </source>
</evidence>
<comment type="cofactor">
    <cofactor evidence="2">
        <name>Zn(2+)</name>
        <dbReference type="ChEBI" id="CHEBI:29105"/>
    </cofactor>
</comment>
<feature type="domain" description="D-serine dehydratase-like" evidence="14">
    <location>
        <begin position="324"/>
        <end position="444"/>
    </location>
</feature>
<keyword evidence="6" id="KW-0862">Zinc</keyword>
<accession>A0A1B7P2K2</accession>
<dbReference type="OrthoDB" id="20198at2759"/>
<name>A0A1B7P2K2_9EURO</name>
<dbReference type="FunFam" id="3.20.20.10:FF:000016">
    <property type="entry name" value="D-serine dehydratase"/>
    <property type="match status" value="1"/>
</dbReference>
<keyword evidence="16" id="KW-1185">Reference proteome</keyword>
<dbReference type="InterPro" id="IPR029066">
    <property type="entry name" value="PLP-binding_barrel"/>
</dbReference>
<evidence type="ECO:0000259" key="14">
    <source>
        <dbReference type="SMART" id="SM01119"/>
    </source>
</evidence>
<dbReference type="SUPFAM" id="SSF51419">
    <property type="entry name" value="PLP-binding barrel"/>
    <property type="match status" value="1"/>
</dbReference>
<evidence type="ECO:0000256" key="9">
    <source>
        <dbReference type="ARBA" id="ARBA00051198"/>
    </source>
</evidence>
<dbReference type="STRING" id="1658172.A0A1B7P2K2"/>
<evidence type="ECO:0000256" key="5">
    <source>
        <dbReference type="ARBA" id="ARBA00022723"/>
    </source>
</evidence>
<protein>
    <recommendedName>
        <fullName evidence="12">D-serine dehydratase</fullName>
        <ecNumber evidence="11">4.3.1.18</ecNumber>
    </recommendedName>
    <alternativeName>
        <fullName evidence="13">D-serine deaminase</fullName>
    </alternativeName>
</protein>
<organism evidence="15 16">
    <name type="scientific">Emergomyces africanus</name>
    <dbReference type="NCBI Taxonomy" id="1955775"/>
    <lineage>
        <taxon>Eukaryota</taxon>
        <taxon>Fungi</taxon>
        <taxon>Dikarya</taxon>
        <taxon>Ascomycota</taxon>
        <taxon>Pezizomycotina</taxon>
        <taxon>Eurotiomycetes</taxon>
        <taxon>Eurotiomycetidae</taxon>
        <taxon>Onygenales</taxon>
        <taxon>Ajellomycetaceae</taxon>
        <taxon>Emergomyces</taxon>
    </lineage>
</organism>
<evidence type="ECO:0000256" key="1">
    <source>
        <dbReference type="ARBA" id="ARBA00001933"/>
    </source>
</evidence>
<comment type="cofactor">
    <cofactor evidence="1">
        <name>pyridoxal 5'-phosphate</name>
        <dbReference type="ChEBI" id="CHEBI:597326"/>
    </cofactor>
</comment>
<comment type="caution">
    <text evidence="15">The sequence shown here is derived from an EMBL/GenBank/DDBJ whole genome shotgun (WGS) entry which is preliminary data.</text>
</comment>
<evidence type="ECO:0000256" key="4">
    <source>
        <dbReference type="ARBA" id="ARBA00022575"/>
    </source>
</evidence>
<evidence type="ECO:0000256" key="7">
    <source>
        <dbReference type="ARBA" id="ARBA00022898"/>
    </source>
</evidence>
<dbReference type="GO" id="GO:0036088">
    <property type="term" value="P:D-serine catabolic process"/>
    <property type="evidence" value="ECO:0007669"/>
    <property type="project" value="TreeGrafter"/>
</dbReference>
<dbReference type="AlphaFoldDB" id="A0A1B7P2K2"/>
<proteinExistence type="inferred from homology"/>
<evidence type="ECO:0000256" key="12">
    <source>
        <dbReference type="ARBA" id="ARBA00069616"/>
    </source>
</evidence>
<dbReference type="GO" id="GO:0009636">
    <property type="term" value="P:response to toxic substance"/>
    <property type="evidence" value="ECO:0007669"/>
    <property type="project" value="UniProtKB-KW"/>
</dbReference>
<dbReference type="Gene3D" id="3.20.20.10">
    <property type="entry name" value="Alanine racemase"/>
    <property type="match status" value="1"/>
</dbReference>
<evidence type="ECO:0000256" key="10">
    <source>
        <dbReference type="ARBA" id="ARBA00055764"/>
    </source>
</evidence>
<evidence type="ECO:0000313" key="16">
    <source>
        <dbReference type="Proteomes" id="UP000091918"/>
    </source>
</evidence>
<reference evidence="15 16" key="1">
    <citation type="submission" date="2015-07" db="EMBL/GenBank/DDBJ databases">
        <title>Emmonsia species relationships and genome sequence.</title>
        <authorList>
            <person name="Cuomo C.A."/>
            <person name="Schwartz I.S."/>
            <person name="Kenyon C."/>
            <person name="de Hoog G.S."/>
            <person name="Govender N.P."/>
            <person name="Botha A."/>
            <person name="Moreno L."/>
            <person name="de Vries M."/>
            <person name="Munoz J.F."/>
            <person name="Stielow J.B."/>
        </authorList>
    </citation>
    <scope>NUCLEOTIDE SEQUENCE [LARGE SCALE GENOMIC DNA]</scope>
    <source>
        <strain evidence="15 16">CBS 136260</strain>
    </source>
</reference>
<dbReference type="EC" id="4.3.1.18" evidence="11"/>
<keyword evidence="7" id="KW-0663">Pyridoxal phosphate</keyword>
<evidence type="ECO:0000256" key="6">
    <source>
        <dbReference type="ARBA" id="ARBA00022833"/>
    </source>
</evidence>
<evidence type="ECO:0000256" key="2">
    <source>
        <dbReference type="ARBA" id="ARBA00001947"/>
    </source>
</evidence>
<dbReference type="PANTHER" id="PTHR28004">
    <property type="entry name" value="ZGC:162816-RELATED"/>
    <property type="match status" value="1"/>
</dbReference>
<dbReference type="PANTHER" id="PTHR28004:SF2">
    <property type="entry name" value="D-SERINE DEHYDRATASE"/>
    <property type="match status" value="1"/>
</dbReference>
<keyword evidence="4" id="KW-0216">Detoxification</keyword>
<sequence>MSGVANYPNASRADLRAQFVGRMLRDIDGPAAIIDVAVARHNCQLMLDAADALGVQFRSHVKTHKTTELTKFQVGEKNNPIRLVVSTLAEAEQLEPYLKECKANGRATDLIYGLPVQPSCFKRLAALGKSLGKESISVLVDSPDIIPFLSRYRELTSDTLGVFIKLDTGNNRAGIPPDSQQFKDLVAAIHAAEHDDSAGICLRGFYSHLGQSYSSDSTNEAMDYLAQEVERCGMAAVYASTVGEYTKRRFLLSVGATPTTTSAQNLSSPDTADPTTKRVRELFDRSKTSWDLELHAGAYVTLDMQQLAAHARPTSSHLSFNDIALTVLAEVGSLYPHREKPEALAACGSLCLGREACRNYPGWGVVTPWLENGEGTETAPTGWYDPEGDRKGWIVDRISQEHGILAWHGQKDNVRPLKIGEKIRIWPNHCCICLAGFSYVLVVDSSLEGAEKDRVQDVWFSWRGW</sequence>
<dbReference type="Gene3D" id="2.40.37.20">
    <property type="entry name" value="D-serine dehydratase-like domain"/>
    <property type="match status" value="1"/>
</dbReference>
<comment type="similarity">
    <text evidence="3">Belongs to the DSD1 family.</text>
</comment>
<dbReference type="SMART" id="SM01119">
    <property type="entry name" value="D-ser_dehydrat"/>
    <property type="match status" value="1"/>
</dbReference>
<dbReference type="CDD" id="cd06817">
    <property type="entry name" value="PLPDE_III_DSD"/>
    <property type="match status" value="1"/>
</dbReference>
<evidence type="ECO:0000313" key="15">
    <source>
        <dbReference type="EMBL" id="OAX83271.1"/>
    </source>
</evidence>
<dbReference type="InterPro" id="IPR042208">
    <property type="entry name" value="D-ser_dehydrat-like_sf"/>
</dbReference>
<dbReference type="InterPro" id="IPR001608">
    <property type="entry name" value="Ala_racemase_N"/>
</dbReference>
<dbReference type="GO" id="GO:0008721">
    <property type="term" value="F:D-serine ammonia-lyase activity"/>
    <property type="evidence" value="ECO:0007669"/>
    <property type="project" value="UniProtKB-EC"/>
</dbReference>
<gene>
    <name evidence="15" type="ORF">ACJ72_02364</name>
</gene>
<dbReference type="Proteomes" id="UP000091918">
    <property type="component" value="Unassembled WGS sequence"/>
</dbReference>
<evidence type="ECO:0000256" key="13">
    <source>
        <dbReference type="ARBA" id="ARBA00075219"/>
    </source>
</evidence>
<evidence type="ECO:0000256" key="8">
    <source>
        <dbReference type="ARBA" id="ARBA00023239"/>
    </source>
</evidence>
<dbReference type="Pfam" id="PF01168">
    <property type="entry name" value="Ala_racemase_N"/>
    <property type="match status" value="1"/>
</dbReference>
<dbReference type="InterPro" id="IPR051466">
    <property type="entry name" value="D-amino_acid_metab_enzyme"/>
</dbReference>
<dbReference type="EMBL" id="LGUA01000194">
    <property type="protein sequence ID" value="OAX83271.1"/>
    <property type="molecule type" value="Genomic_DNA"/>
</dbReference>
<evidence type="ECO:0000256" key="3">
    <source>
        <dbReference type="ARBA" id="ARBA00005323"/>
    </source>
</evidence>
<keyword evidence="5" id="KW-0479">Metal-binding</keyword>
<dbReference type="InterPro" id="IPR026956">
    <property type="entry name" value="D-ser_dehydrat-like_dom"/>
</dbReference>
<dbReference type="Pfam" id="PF14031">
    <property type="entry name" value="D-ser_dehydrat"/>
    <property type="match status" value="1"/>
</dbReference>
<dbReference type="GO" id="GO:0046872">
    <property type="term" value="F:metal ion binding"/>
    <property type="evidence" value="ECO:0007669"/>
    <property type="project" value="UniProtKB-KW"/>
</dbReference>
<comment type="catalytic activity">
    <reaction evidence="9">
        <text>D-serine = pyruvate + NH4(+)</text>
        <dbReference type="Rhea" id="RHEA:13977"/>
        <dbReference type="ChEBI" id="CHEBI:15361"/>
        <dbReference type="ChEBI" id="CHEBI:28938"/>
        <dbReference type="ChEBI" id="CHEBI:35247"/>
        <dbReference type="EC" id="4.3.1.18"/>
    </reaction>
    <physiologicalReaction direction="left-to-right" evidence="9">
        <dbReference type="Rhea" id="RHEA:13978"/>
    </physiologicalReaction>
</comment>
<comment type="function">
    <text evidence="10">Catalyzes the conversion of D-serine to pyruvate and ammonia. May play a role in D-serine detoxification.</text>
</comment>
<keyword evidence="8" id="KW-0456">Lyase</keyword>